<feature type="non-terminal residue" evidence="1">
    <location>
        <position position="1"/>
    </location>
</feature>
<accession>A0A392QCJ7</accession>
<organism evidence="1 2">
    <name type="scientific">Trifolium medium</name>
    <dbReference type="NCBI Taxonomy" id="97028"/>
    <lineage>
        <taxon>Eukaryota</taxon>
        <taxon>Viridiplantae</taxon>
        <taxon>Streptophyta</taxon>
        <taxon>Embryophyta</taxon>
        <taxon>Tracheophyta</taxon>
        <taxon>Spermatophyta</taxon>
        <taxon>Magnoliopsida</taxon>
        <taxon>eudicotyledons</taxon>
        <taxon>Gunneridae</taxon>
        <taxon>Pentapetalae</taxon>
        <taxon>rosids</taxon>
        <taxon>fabids</taxon>
        <taxon>Fabales</taxon>
        <taxon>Fabaceae</taxon>
        <taxon>Papilionoideae</taxon>
        <taxon>50 kb inversion clade</taxon>
        <taxon>NPAAA clade</taxon>
        <taxon>Hologalegina</taxon>
        <taxon>IRL clade</taxon>
        <taxon>Trifolieae</taxon>
        <taxon>Trifolium</taxon>
    </lineage>
</organism>
<reference evidence="1 2" key="1">
    <citation type="journal article" date="2018" name="Front. Plant Sci.">
        <title>Red Clover (Trifolium pratense) and Zigzag Clover (T. medium) - A Picture of Genomic Similarities and Differences.</title>
        <authorList>
            <person name="Dluhosova J."/>
            <person name="Istvanek J."/>
            <person name="Nedelnik J."/>
            <person name="Repkova J."/>
        </authorList>
    </citation>
    <scope>NUCLEOTIDE SEQUENCE [LARGE SCALE GENOMIC DNA]</scope>
    <source>
        <strain evidence="2">cv. 10/8</strain>
        <tissue evidence="1">Leaf</tissue>
    </source>
</reference>
<comment type="caution">
    <text evidence="1">The sequence shown here is derived from an EMBL/GenBank/DDBJ whole genome shotgun (WGS) entry which is preliminary data.</text>
</comment>
<keyword evidence="2" id="KW-1185">Reference proteome</keyword>
<dbReference type="EMBL" id="LXQA010124034">
    <property type="protein sequence ID" value="MCI21256.1"/>
    <property type="molecule type" value="Genomic_DNA"/>
</dbReference>
<dbReference type="Proteomes" id="UP000265520">
    <property type="component" value="Unassembled WGS sequence"/>
</dbReference>
<evidence type="ECO:0000313" key="2">
    <source>
        <dbReference type="Proteomes" id="UP000265520"/>
    </source>
</evidence>
<evidence type="ECO:0000313" key="1">
    <source>
        <dbReference type="EMBL" id="MCI21256.1"/>
    </source>
</evidence>
<sequence length="69" mass="7697">AESLSVWLADPTYPNTTLSWNMIHGTGMITQEIFRSSSYYVALGNLEGEDVEVFSYFDTILVPVAVIVH</sequence>
<protein>
    <submittedName>
        <fullName evidence="1">RING/U-box superfamily protein</fullName>
    </submittedName>
</protein>
<dbReference type="AlphaFoldDB" id="A0A392QCJ7"/>
<name>A0A392QCJ7_9FABA</name>
<proteinExistence type="predicted"/>